<keyword evidence="2" id="KW-1185">Reference proteome</keyword>
<proteinExistence type="predicted"/>
<dbReference type="EMBL" id="MU857941">
    <property type="protein sequence ID" value="KAK4242983.1"/>
    <property type="molecule type" value="Genomic_DNA"/>
</dbReference>
<organism evidence="1 2">
    <name type="scientific">Corynascus novoguineensis</name>
    <dbReference type="NCBI Taxonomy" id="1126955"/>
    <lineage>
        <taxon>Eukaryota</taxon>
        <taxon>Fungi</taxon>
        <taxon>Dikarya</taxon>
        <taxon>Ascomycota</taxon>
        <taxon>Pezizomycotina</taxon>
        <taxon>Sordariomycetes</taxon>
        <taxon>Sordariomycetidae</taxon>
        <taxon>Sordariales</taxon>
        <taxon>Chaetomiaceae</taxon>
        <taxon>Corynascus</taxon>
    </lineage>
</organism>
<dbReference type="Proteomes" id="UP001303647">
    <property type="component" value="Unassembled WGS sequence"/>
</dbReference>
<name>A0AAN7CIZ5_9PEZI</name>
<reference evidence="1" key="2">
    <citation type="submission" date="2023-05" db="EMBL/GenBank/DDBJ databases">
        <authorList>
            <consortium name="Lawrence Berkeley National Laboratory"/>
            <person name="Steindorff A."/>
            <person name="Hensen N."/>
            <person name="Bonometti L."/>
            <person name="Westerberg I."/>
            <person name="Brannstrom I.O."/>
            <person name="Guillou S."/>
            <person name="Cros-Aarteil S."/>
            <person name="Calhoun S."/>
            <person name="Haridas S."/>
            <person name="Kuo A."/>
            <person name="Mondo S."/>
            <person name="Pangilinan J."/>
            <person name="Riley R."/>
            <person name="Labutti K."/>
            <person name="Andreopoulos B."/>
            <person name="Lipzen A."/>
            <person name="Chen C."/>
            <person name="Yanf M."/>
            <person name="Daum C."/>
            <person name="Ng V."/>
            <person name="Clum A."/>
            <person name="Ohm R."/>
            <person name="Martin F."/>
            <person name="Silar P."/>
            <person name="Natvig D."/>
            <person name="Lalanne C."/>
            <person name="Gautier V."/>
            <person name="Ament-Velasquez S.L."/>
            <person name="Kruys A."/>
            <person name="Hutchinson M.I."/>
            <person name="Powell A.J."/>
            <person name="Barry K."/>
            <person name="Miller A.N."/>
            <person name="Grigoriev I.V."/>
            <person name="Debuchy R."/>
            <person name="Gladieux P."/>
            <person name="Thoren M.H."/>
            <person name="Johannesson H."/>
        </authorList>
    </citation>
    <scope>NUCLEOTIDE SEQUENCE</scope>
    <source>
        <strain evidence="1">CBS 359.72</strain>
    </source>
</reference>
<evidence type="ECO:0000313" key="1">
    <source>
        <dbReference type="EMBL" id="KAK4242983.1"/>
    </source>
</evidence>
<reference evidence="1" key="1">
    <citation type="journal article" date="2023" name="Mol. Phylogenet. Evol.">
        <title>Genome-scale phylogeny and comparative genomics of the fungal order Sordariales.</title>
        <authorList>
            <person name="Hensen N."/>
            <person name="Bonometti L."/>
            <person name="Westerberg I."/>
            <person name="Brannstrom I.O."/>
            <person name="Guillou S."/>
            <person name="Cros-Aarteil S."/>
            <person name="Calhoun S."/>
            <person name="Haridas S."/>
            <person name="Kuo A."/>
            <person name="Mondo S."/>
            <person name="Pangilinan J."/>
            <person name="Riley R."/>
            <person name="LaButti K."/>
            <person name="Andreopoulos B."/>
            <person name="Lipzen A."/>
            <person name="Chen C."/>
            <person name="Yan M."/>
            <person name="Daum C."/>
            <person name="Ng V."/>
            <person name="Clum A."/>
            <person name="Steindorff A."/>
            <person name="Ohm R.A."/>
            <person name="Martin F."/>
            <person name="Silar P."/>
            <person name="Natvig D.O."/>
            <person name="Lalanne C."/>
            <person name="Gautier V."/>
            <person name="Ament-Velasquez S.L."/>
            <person name="Kruys A."/>
            <person name="Hutchinson M.I."/>
            <person name="Powell A.J."/>
            <person name="Barry K."/>
            <person name="Miller A.N."/>
            <person name="Grigoriev I.V."/>
            <person name="Debuchy R."/>
            <person name="Gladieux P."/>
            <person name="Hiltunen Thoren M."/>
            <person name="Johannesson H."/>
        </authorList>
    </citation>
    <scope>NUCLEOTIDE SEQUENCE</scope>
    <source>
        <strain evidence="1">CBS 359.72</strain>
    </source>
</reference>
<evidence type="ECO:0000313" key="2">
    <source>
        <dbReference type="Proteomes" id="UP001303647"/>
    </source>
</evidence>
<comment type="caution">
    <text evidence="1">The sequence shown here is derived from an EMBL/GenBank/DDBJ whole genome shotgun (WGS) entry which is preliminary data.</text>
</comment>
<sequence>MDFKYHAYQAHNIQLRPPKGESRSATGLTVLRSEADCSLRTSPTLSVPYVEDTADIDAPFCLDRWEHDISASEAHELGNSPYPELPDTIASADRPEEHGWDLSAQFASPISHSGEYLEPGSVMSIAEEGFRLWEQPQTSSEGNREDLEDMVMKDSTSIHDNEKDYPVENVLEKRGNMFYLQWKDGTRSWQHRNDVSDDLIDPFEDQ</sequence>
<protein>
    <submittedName>
        <fullName evidence="1">Uncharacterized protein</fullName>
    </submittedName>
</protein>
<dbReference type="AlphaFoldDB" id="A0AAN7CIZ5"/>
<accession>A0AAN7CIZ5</accession>
<gene>
    <name evidence="1" type="ORF">C7999DRAFT_36694</name>
</gene>